<comment type="caution">
    <text evidence="7">The sequence shown here is derived from an EMBL/GenBank/DDBJ whole genome shotgun (WGS) entry which is preliminary data.</text>
</comment>
<dbReference type="PROSITE" id="PS50983">
    <property type="entry name" value="FE_B12_PBP"/>
    <property type="match status" value="1"/>
</dbReference>
<evidence type="ECO:0000256" key="1">
    <source>
        <dbReference type="ARBA" id="ARBA00004193"/>
    </source>
</evidence>
<dbReference type="InterPro" id="IPR051313">
    <property type="entry name" value="Bact_iron-sidero_bind"/>
</dbReference>
<dbReference type="Proteomes" id="UP000037854">
    <property type="component" value="Unassembled WGS sequence"/>
</dbReference>
<evidence type="ECO:0000259" key="6">
    <source>
        <dbReference type="PROSITE" id="PS50983"/>
    </source>
</evidence>
<accession>A0ABR5MM98</accession>
<reference evidence="7 8" key="1">
    <citation type="submission" date="2015-07" db="EMBL/GenBank/DDBJ databases">
        <title>High-quality draft genome sequence of Oceanobacillus caeni HM6, a bacillus isolated from a human feces.</title>
        <authorList>
            <person name="Kumar J."/>
            <person name="Verma M.K."/>
            <person name="Pandey R."/>
            <person name="Bhambi M."/>
            <person name="Chauhan N."/>
        </authorList>
    </citation>
    <scope>NUCLEOTIDE SEQUENCE [LARGE SCALE GENOMIC DNA]</scope>
    <source>
        <strain evidence="7 8">HM6</strain>
    </source>
</reference>
<dbReference type="PROSITE" id="PS51257">
    <property type="entry name" value="PROKAR_LIPOPROTEIN"/>
    <property type="match status" value="1"/>
</dbReference>
<dbReference type="EMBL" id="LGTK01000006">
    <property type="protein sequence ID" value="KPH77588.1"/>
    <property type="molecule type" value="Genomic_DNA"/>
</dbReference>
<gene>
    <name evidence="7" type="ORF">AFL42_03045</name>
</gene>
<dbReference type="PANTHER" id="PTHR30532">
    <property type="entry name" value="IRON III DICITRATE-BINDING PERIPLASMIC PROTEIN"/>
    <property type="match status" value="1"/>
</dbReference>
<comment type="subcellular location">
    <subcellularLocation>
        <location evidence="1">Cell membrane</location>
        <topology evidence="1">Lipid-anchor</topology>
    </subcellularLocation>
</comment>
<dbReference type="Pfam" id="PF01497">
    <property type="entry name" value="Peripla_BP_2"/>
    <property type="match status" value="1"/>
</dbReference>
<dbReference type="SUPFAM" id="SSF53807">
    <property type="entry name" value="Helical backbone' metal receptor"/>
    <property type="match status" value="1"/>
</dbReference>
<sequence length="318" mass="35018">MKKSIYVLFIAAILLFTAACGSTEENEGSSDVEKENTSPETITVKHELDETEVPKNPQKVVVFDFGILDTLDKLGVNVAGVPQSGTIPSYLEKYASDEYENVGGLKEPDFEKIAEINPDLIIISGRQAELYDQFSEIAPTIHLGVDTTRYMDSFKENMNMVGDIFDKQEEIESGLADIDESIAALHEKASASDKNALIILANDDKIGAYGTNSRFGLIHDVFGVKPVDESIEASTHGMNVSFEYVMEQDPDLLYVIDRGAVVGGESSAKQLVENQLVENTKAFKNDNIYYLDPEYWYLSGGGLQSVAEMVKEIDATIK</sequence>
<evidence type="ECO:0000256" key="5">
    <source>
        <dbReference type="SAM" id="SignalP"/>
    </source>
</evidence>
<evidence type="ECO:0000256" key="4">
    <source>
        <dbReference type="ARBA" id="ARBA00022729"/>
    </source>
</evidence>
<evidence type="ECO:0000256" key="2">
    <source>
        <dbReference type="ARBA" id="ARBA00008814"/>
    </source>
</evidence>
<evidence type="ECO:0000313" key="8">
    <source>
        <dbReference type="Proteomes" id="UP000037854"/>
    </source>
</evidence>
<evidence type="ECO:0000313" key="7">
    <source>
        <dbReference type="EMBL" id="KPH77588.1"/>
    </source>
</evidence>
<keyword evidence="8" id="KW-1185">Reference proteome</keyword>
<keyword evidence="4 5" id="KW-0732">Signal</keyword>
<organism evidence="7 8">
    <name type="scientific">Oceanobacillus caeni</name>
    <dbReference type="NCBI Taxonomy" id="405946"/>
    <lineage>
        <taxon>Bacteria</taxon>
        <taxon>Bacillati</taxon>
        <taxon>Bacillota</taxon>
        <taxon>Bacilli</taxon>
        <taxon>Bacillales</taxon>
        <taxon>Bacillaceae</taxon>
        <taxon>Oceanobacillus</taxon>
    </lineage>
</organism>
<dbReference type="CDD" id="cd01140">
    <property type="entry name" value="FatB"/>
    <property type="match status" value="1"/>
</dbReference>
<feature type="chain" id="PRO_5046735503" evidence="5">
    <location>
        <begin position="22"/>
        <end position="318"/>
    </location>
</feature>
<dbReference type="InterPro" id="IPR033870">
    <property type="entry name" value="FatB"/>
</dbReference>
<name>A0ABR5MM98_9BACI</name>
<comment type="similarity">
    <text evidence="2">Belongs to the bacterial solute-binding protein 8 family.</text>
</comment>
<protein>
    <submittedName>
        <fullName evidence="7">ABC transporter</fullName>
    </submittedName>
</protein>
<keyword evidence="3" id="KW-0813">Transport</keyword>
<feature type="domain" description="Fe/B12 periplasmic-binding" evidence="6">
    <location>
        <begin position="59"/>
        <end position="318"/>
    </location>
</feature>
<dbReference type="Gene3D" id="3.40.50.1980">
    <property type="entry name" value="Nitrogenase molybdenum iron protein domain"/>
    <property type="match status" value="2"/>
</dbReference>
<proteinExistence type="inferred from homology"/>
<dbReference type="InterPro" id="IPR002491">
    <property type="entry name" value="ABC_transptr_periplasmic_BD"/>
</dbReference>
<feature type="signal peptide" evidence="5">
    <location>
        <begin position="1"/>
        <end position="21"/>
    </location>
</feature>
<dbReference type="PANTHER" id="PTHR30532:SF28">
    <property type="entry name" value="PETROBACTIN-BINDING PROTEIN YCLQ"/>
    <property type="match status" value="1"/>
</dbReference>
<evidence type="ECO:0000256" key="3">
    <source>
        <dbReference type="ARBA" id="ARBA00022448"/>
    </source>
</evidence>
<dbReference type="RefSeq" id="WP_060667814.1">
    <property type="nucleotide sequence ID" value="NZ_LGTK01000006.1"/>
</dbReference>